<dbReference type="AlphaFoldDB" id="A0A0J1JB68"/>
<dbReference type="RefSeq" id="WP_047876343.1">
    <property type="nucleotide sequence ID" value="NZ_BMYC01000029.1"/>
</dbReference>
<accession>A0A0J1JB68</accession>
<protein>
    <submittedName>
        <fullName evidence="1">Uncharacterized protein</fullName>
    </submittedName>
</protein>
<name>A0A0J1JB68_9GAMM</name>
<proteinExistence type="predicted"/>
<evidence type="ECO:0000313" key="2">
    <source>
        <dbReference type="Proteomes" id="UP000036426"/>
    </source>
</evidence>
<sequence>MSQSPFYKYTFSALFTTLLFGCSSTPDEPRRAGEYSMLDTTQTFIDYNDTRRNGAVVDKGAFYPKDTYSFAYRYCSTGEDSAKHDVAEYQALAKRVCDANHGTLIHQQTATWCVANPNTVNEMPLFSARISSTDLWADLCLDGPFVTLRLTENPYTLDTEWQEAAQILGYQPYTTYRQLVPSTTVEAPIQSAAQPAAAPKPWSNESQYIYSNIGTTVCYYDQSKTSPIGYTYRGQVYSVKEGLVKVLTREKIKGDVRTAPVWEHISWHDKAFITAPASAWFVCES</sequence>
<dbReference type="EMBL" id="LDOV01000042">
    <property type="protein sequence ID" value="KLU98836.1"/>
    <property type="molecule type" value="Genomic_DNA"/>
</dbReference>
<comment type="caution">
    <text evidence="1">The sequence shown here is derived from an EMBL/GenBank/DDBJ whole genome shotgun (WGS) entry which is preliminary data.</text>
</comment>
<organism evidence="1 2">
    <name type="scientific">Photobacterium aphoticum</name>
    <dbReference type="NCBI Taxonomy" id="754436"/>
    <lineage>
        <taxon>Bacteria</taxon>
        <taxon>Pseudomonadati</taxon>
        <taxon>Pseudomonadota</taxon>
        <taxon>Gammaproteobacteria</taxon>
        <taxon>Vibrionales</taxon>
        <taxon>Vibrionaceae</taxon>
        <taxon>Photobacterium</taxon>
    </lineage>
</organism>
<dbReference type="PATRIC" id="fig|754436.4.peg.4355"/>
<keyword evidence="2" id="KW-1185">Reference proteome</keyword>
<reference evidence="1 2" key="1">
    <citation type="submission" date="2015-05" db="EMBL/GenBank/DDBJ databases">
        <title>Photobacterium galathea sp. nov.</title>
        <authorList>
            <person name="Machado H."/>
            <person name="Gram L."/>
        </authorList>
    </citation>
    <scope>NUCLEOTIDE SEQUENCE [LARGE SCALE GENOMIC DNA]</scope>
    <source>
        <strain evidence="1 2">DSM 25995</strain>
    </source>
</reference>
<gene>
    <name evidence="1" type="ORF">ABT58_20680</name>
</gene>
<dbReference type="Proteomes" id="UP000036426">
    <property type="component" value="Unassembled WGS sequence"/>
</dbReference>
<dbReference type="OrthoDB" id="5823521at2"/>
<evidence type="ECO:0000313" key="1">
    <source>
        <dbReference type="EMBL" id="KLU98836.1"/>
    </source>
</evidence>